<dbReference type="Gene3D" id="3.30.710.10">
    <property type="entry name" value="Potassium Channel Kv1.1, Chain A"/>
    <property type="match status" value="1"/>
</dbReference>
<dbReference type="SUPFAM" id="SSF117281">
    <property type="entry name" value="Kelch motif"/>
    <property type="match status" value="1"/>
</dbReference>
<dbReference type="InterPro" id="IPR000210">
    <property type="entry name" value="BTB/POZ_dom"/>
</dbReference>
<proteinExistence type="predicted"/>
<organism evidence="4 5">
    <name type="scientific">Pararge aegeria aegeria</name>
    <dbReference type="NCBI Taxonomy" id="348720"/>
    <lineage>
        <taxon>Eukaryota</taxon>
        <taxon>Metazoa</taxon>
        <taxon>Ecdysozoa</taxon>
        <taxon>Arthropoda</taxon>
        <taxon>Hexapoda</taxon>
        <taxon>Insecta</taxon>
        <taxon>Pterygota</taxon>
        <taxon>Neoptera</taxon>
        <taxon>Endopterygota</taxon>
        <taxon>Lepidoptera</taxon>
        <taxon>Glossata</taxon>
        <taxon>Ditrysia</taxon>
        <taxon>Papilionoidea</taxon>
        <taxon>Nymphalidae</taxon>
        <taxon>Satyrinae</taxon>
        <taxon>Satyrini</taxon>
        <taxon>Parargina</taxon>
        <taxon>Pararge</taxon>
    </lineage>
</organism>
<dbReference type="PROSITE" id="PS50097">
    <property type="entry name" value="BTB"/>
    <property type="match status" value="1"/>
</dbReference>
<dbReference type="SUPFAM" id="SSF54695">
    <property type="entry name" value="POZ domain"/>
    <property type="match status" value="1"/>
</dbReference>
<evidence type="ECO:0000256" key="2">
    <source>
        <dbReference type="ARBA" id="ARBA00022737"/>
    </source>
</evidence>
<dbReference type="EMBL" id="CAKXAJ010026244">
    <property type="protein sequence ID" value="CAH2264143.1"/>
    <property type="molecule type" value="Genomic_DNA"/>
</dbReference>
<evidence type="ECO:0000313" key="4">
    <source>
        <dbReference type="EMBL" id="CAH2264143.1"/>
    </source>
</evidence>
<keyword evidence="5" id="KW-1185">Reference proteome</keyword>
<accession>A0A8S4SHX7</accession>
<dbReference type="Gene3D" id="2.120.10.80">
    <property type="entry name" value="Kelch-type beta propeller"/>
    <property type="match status" value="1"/>
</dbReference>
<dbReference type="Pfam" id="PF00651">
    <property type="entry name" value="BTB"/>
    <property type="match status" value="1"/>
</dbReference>
<feature type="domain" description="BTB" evidence="3">
    <location>
        <begin position="2"/>
        <end position="61"/>
    </location>
</feature>
<dbReference type="InterPro" id="IPR011333">
    <property type="entry name" value="SKP1/BTB/POZ_sf"/>
</dbReference>
<evidence type="ECO:0000313" key="5">
    <source>
        <dbReference type="Proteomes" id="UP000838756"/>
    </source>
</evidence>
<dbReference type="InterPro" id="IPR015915">
    <property type="entry name" value="Kelch-typ_b-propeller"/>
</dbReference>
<protein>
    <submittedName>
        <fullName evidence="4">Jg8104 protein</fullName>
    </submittedName>
</protein>
<dbReference type="CDD" id="cd18186">
    <property type="entry name" value="BTB_POZ_ZBTB_KLHL-like"/>
    <property type="match status" value="1"/>
</dbReference>
<comment type="caution">
    <text evidence="4">The sequence shown here is derived from an EMBL/GenBank/DDBJ whole genome shotgun (WGS) entry which is preliminary data.</text>
</comment>
<dbReference type="Proteomes" id="UP000838756">
    <property type="component" value="Unassembled WGS sequence"/>
</dbReference>
<gene>
    <name evidence="4" type="primary">jg8104</name>
    <name evidence="4" type="ORF">PAEG_LOCUS24513</name>
</gene>
<dbReference type="PANTHER" id="PTHR45632:SF3">
    <property type="entry name" value="KELCH-LIKE PROTEIN 32"/>
    <property type="match status" value="1"/>
</dbReference>
<dbReference type="OrthoDB" id="10027872at2759"/>
<evidence type="ECO:0000256" key="1">
    <source>
        <dbReference type="ARBA" id="ARBA00022441"/>
    </source>
</evidence>
<name>A0A8S4SHX7_9NEOP</name>
<dbReference type="AlphaFoldDB" id="A0A8S4SHX7"/>
<keyword evidence="1" id="KW-0880">Kelch repeat</keyword>
<dbReference type="PANTHER" id="PTHR45632">
    <property type="entry name" value="LD33804P"/>
    <property type="match status" value="1"/>
</dbReference>
<sequence length="583" mass="67594">MEEVFLRVGNKVFKVNKELLCTHSDYFRAMFSGYYVESVKKEININMLDPDITSIILQYMHGMIFLTEYSFSTIGEIAAAANFLQISKLIEQIQEFLNSRLCLNNCIEIMLAARYASYTQLEQTSSACGLYSFKFMKLEYITTLNNLVWYLSHPYLDSHNEFHVFHFGFKWLCKNHKLDDTLLILACLDMKRVTYDNLVDIKETLSDYVSRLSDSLVLEIIDLLLFLTSQKIKISESKVHDLKDQLCEKFSESVWSESLSIVKDSITRLLKYVPLVSCHIRNNEEPEESQQCLYSFDEDKGFEQYLEVADINLRGWNATSWGLTKLVFVGGEYGRGTGVFFRDIKVYDTLKKKWTLYDVELPSRRNAGVTTVGDLLYIVGGVNEYGMMMDTAIVCDLKERSYRYIANLPDRIETVAICTHNHKVYVAGRYSIYCYETYGDRDFWEMVIGTDSGRIKFLRSYDKYIYCLQSLNRKLYRFRPHIDKELHRIVGFTSAPVTVAICNIGTNLLVFNAWKYGKFIVQEYTGKSNPECARVINVNTINMSIDTAVDSCSVVDTLPNLYTDLPEYHRLYLERNANYTELG</sequence>
<keyword evidence="2" id="KW-0677">Repeat</keyword>
<dbReference type="SMART" id="SM00225">
    <property type="entry name" value="BTB"/>
    <property type="match status" value="1"/>
</dbReference>
<reference evidence="4" key="1">
    <citation type="submission" date="2022-03" db="EMBL/GenBank/DDBJ databases">
        <authorList>
            <person name="Lindestad O."/>
        </authorList>
    </citation>
    <scope>NUCLEOTIDE SEQUENCE</scope>
</reference>
<evidence type="ECO:0000259" key="3">
    <source>
        <dbReference type="PROSITE" id="PS50097"/>
    </source>
</evidence>